<evidence type="ECO:0000313" key="2">
    <source>
        <dbReference type="EMBL" id="MFD0629118.1"/>
    </source>
</evidence>
<reference evidence="3" key="1">
    <citation type="journal article" date="2019" name="Int. J. Syst. Evol. Microbiol.">
        <title>The Global Catalogue of Microorganisms (GCM) 10K type strain sequencing project: providing services to taxonomists for standard genome sequencing and annotation.</title>
        <authorList>
            <consortium name="The Broad Institute Genomics Platform"/>
            <consortium name="The Broad Institute Genome Sequencing Center for Infectious Disease"/>
            <person name="Wu L."/>
            <person name="Ma J."/>
        </authorList>
    </citation>
    <scope>NUCLEOTIDE SEQUENCE [LARGE SCALE GENOMIC DNA]</scope>
    <source>
        <strain evidence="3">JCM 12607</strain>
    </source>
</reference>
<dbReference type="Proteomes" id="UP001596915">
    <property type="component" value="Unassembled WGS sequence"/>
</dbReference>
<name>A0ABW2X6I0_9ACTN</name>
<keyword evidence="3" id="KW-1185">Reference proteome</keyword>
<proteinExistence type="predicted"/>
<keyword evidence="1" id="KW-0812">Transmembrane</keyword>
<organism evidence="2 3">
    <name type="scientific">Streptomyces sanglieri</name>
    <dbReference type="NCBI Taxonomy" id="193460"/>
    <lineage>
        <taxon>Bacteria</taxon>
        <taxon>Bacillati</taxon>
        <taxon>Actinomycetota</taxon>
        <taxon>Actinomycetes</taxon>
        <taxon>Kitasatosporales</taxon>
        <taxon>Streptomycetaceae</taxon>
        <taxon>Streptomyces</taxon>
    </lineage>
</organism>
<feature type="transmembrane region" description="Helical" evidence="1">
    <location>
        <begin position="148"/>
        <end position="165"/>
    </location>
</feature>
<comment type="caution">
    <text evidence="2">The sequence shown here is derived from an EMBL/GenBank/DDBJ whole genome shotgun (WGS) entry which is preliminary data.</text>
</comment>
<accession>A0ABW2X6I0</accession>
<feature type="transmembrane region" description="Helical" evidence="1">
    <location>
        <begin position="77"/>
        <end position="99"/>
    </location>
</feature>
<protein>
    <submittedName>
        <fullName evidence="2">DUF4389 domain-containing protein</fullName>
    </submittedName>
</protein>
<evidence type="ECO:0000256" key="1">
    <source>
        <dbReference type="SAM" id="Phobius"/>
    </source>
</evidence>
<dbReference type="InterPro" id="IPR025498">
    <property type="entry name" value="DUF4389"/>
</dbReference>
<keyword evidence="1" id="KW-1133">Transmembrane helix</keyword>
<evidence type="ECO:0000313" key="3">
    <source>
        <dbReference type="Proteomes" id="UP001596915"/>
    </source>
</evidence>
<sequence length="258" mass="28585">MADAQWSPGPRAWTAAEWLPVLDVIEPPRQRRLTVLVRLLILIPHFIVLFFLHIAAVLTVIVGWFAALFLGRLPEPLFRFLAGYLGYQVRVGAGSMLLVDRYPPFALDPPPDYPARIEVRPTALNRLAVLFRLILMIPAAVVQSLAVAGWWTVAIIWWLITLILGRMPRPLFEATAAVLRYEMRFGAYAMMLTPAYPKGFFGDDDLSVPQQQPRSATRPLVMSGAGKWLLILFLVLGAATCITASSTTDWSTESAGGG</sequence>
<feature type="transmembrane region" description="Helical" evidence="1">
    <location>
        <begin position="228"/>
        <end position="246"/>
    </location>
</feature>
<dbReference type="Pfam" id="PF14333">
    <property type="entry name" value="DUF4389"/>
    <property type="match status" value="2"/>
</dbReference>
<dbReference type="EMBL" id="JBHTGL010000008">
    <property type="protein sequence ID" value="MFD0629118.1"/>
    <property type="molecule type" value="Genomic_DNA"/>
</dbReference>
<feature type="transmembrane region" description="Helical" evidence="1">
    <location>
        <begin position="39"/>
        <end position="65"/>
    </location>
</feature>
<keyword evidence="1" id="KW-0472">Membrane</keyword>
<gene>
    <name evidence="2" type="ORF">ACFQ2K_47415</name>
</gene>